<sequence length="40" mass="4364">MGYGIARAPALETFASDHRGGKSVELTLKAVGRTQRYQQV</sequence>
<dbReference type="Proteomes" id="UP000194546">
    <property type="component" value="Unassembled WGS sequence"/>
</dbReference>
<proteinExistence type="predicted"/>
<reference evidence="1 2" key="1">
    <citation type="submission" date="2017-03" db="EMBL/GenBank/DDBJ databases">
        <title>Genome analysis of strain PAMC 26510.</title>
        <authorList>
            <person name="Oh H.-M."/>
            <person name="Yang J.-A."/>
        </authorList>
    </citation>
    <scope>NUCLEOTIDE SEQUENCE [LARGE SCALE GENOMIC DNA]</scope>
    <source>
        <strain evidence="1 2">PAMC 26510</strain>
    </source>
</reference>
<name>A0A242N677_CABSO</name>
<accession>A0A242N677</accession>
<protein>
    <submittedName>
        <fullName evidence="1">Uncharacterized protein</fullName>
    </submittedName>
</protein>
<organism evidence="1 2">
    <name type="scientific">Caballeronia sordidicola</name>
    <name type="common">Burkholderia sordidicola</name>
    <dbReference type="NCBI Taxonomy" id="196367"/>
    <lineage>
        <taxon>Bacteria</taxon>
        <taxon>Pseudomonadati</taxon>
        <taxon>Pseudomonadota</taxon>
        <taxon>Betaproteobacteria</taxon>
        <taxon>Burkholderiales</taxon>
        <taxon>Burkholderiaceae</taxon>
        <taxon>Caballeronia</taxon>
    </lineage>
</organism>
<gene>
    <name evidence="1" type="ORF">PAMC26510_06475</name>
</gene>
<evidence type="ECO:0000313" key="2">
    <source>
        <dbReference type="Proteomes" id="UP000194546"/>
    </source>
</evidence>
<dbReference type="EMBL" id="NBTY01000034">
    <property type="protein sequence ID" value="OTP79103.1"/>
    <property type="molecule type" value="Genomic_DNA"/>
</dbReference>
<evidence type="ECO:0000313" key="1">
    <source>
        <dbReference type="EMBL" id="OTP79103.1"/>
    </source>
</evidence>
<dbReference type="AlphaFoldDB" id="A0A242N677"/>
<comment type="caution">
    <text evidence="1">The sequence shown here is derived from an EMBL/GenBank/DDBJ whole genome shotgun (WGS) entry which is preliminary data.</text>
</comment>